<dbReference type="AlphaFoldDB" id="A0A443PV24"/>
<evidence type="ECO:0000259" key="3">
    <source>
        <dbReference type="Pfam" id="PF17766"/>
    </source>
</evidence>
<accession>A0A443PV24</accession>
<comment type="caution">
    <text evidence="4">The sequence shown here is derived from an EMBL/GenBank/DDBJ whole genome shotgun (WGS) entry which is preliminary data.</text>
</comment>
<dbReference type="Gene3D" id="2.60.40.2310">
    <property type="match status" value="1"/>
</dbReference>
<evidence type="ECO:0000256" key="2">
    <source>
        <dbReference type="ARBA" id="ARBA00022729"/>
    </source>
</evidence>
<keyword evidence="5" id="KW-1185">Reference proteome</keyword>
<sequence length="163" mass="18349">MTTAYVHENVGTRIIDAATGNASTVWDVGSGHVDSEKAVDPGLVYDLTVDDYLRFLFDSNYTEDNIRSISHRVVSCRGNGTRPWDLNYPSISVVFDESTVRWKEIEVRRSVMNVGDGAAVYEAKVKSPDGTQVMVDPTRLEFGGKVFTQIWEEEKNKKGKRKR</sequence>
<gene>
    <name evidence="4" type="ORF">CKAN_02392900</name>
</gene>
<keyword evidence="2" id="KW-0732">Signal</keyword>
<organism evidence="4 5">
    <name type="scientific">Cinnamomum micranthum f. kanehirae</name>
    <dbReference type="NCBI Taxonomy" id="337451"/>
    <lineage>
        <taxon>Eukaryota</taxon>
        <taxon>Viridiplantae</taxon>
        <taxon>Streptophyta</taxon>
        <taxon>Embryophyta</taxon>
        <taxon>Tracheophyta</taxon>
        <taxon>Spermatophyta</taxon>
        <taxon>Magnoliopsida</taxon>
        <taxon>Magnoliidae</taxon>
        <taxon>Laurales</taxon>
        <taxon>Lauraceae</taxon>
        <taxon>Cinnamomum</taxon>
    </lineage>
</organism>
<dbReference type="EMBL" id="QPKB01000011">
    <property type="protein sequence ID" value="RWR94627.1"/>
    <property type="molecule type" value="Genomic_DNA"/>
</dbReference>
<dbReference type="Pfam" id="PF17766">
    <property type="entry name" value="fn3_6"/>
    <property type="match status" value="1"/>
</dbReference>
<name>A0A443PV24_9MAGN</name>
<comment type="similarity">
    <text evidence="1">Belongs to the peptidase S8 family.</text>
</comment>
<dbReference type="InterPro" id="IPR045051">
    <property type="entry name" value="SBT"/>
</dbReference>
<evidence type="ECO:0000313" key="4">
    <source>
        <dbReference type="EMBL" id="RWR94627.1"/>
    </source>
</evidence>
<evidence type="ECO:0000313" key="5">
    <source>
        <dbReference type="Proteomes" id="UP000283530"/>
    </source>
</evidence>
<dbReference type="Proteomes" id="UP000283530">
    <property type="component" value="Unassembled WGS sequence"/>
</dbReference>
<dbReference type="OrthoDB" id="206201at2759"/>
<dbReference type="PANTHER" id="PTHR10795">
    <property type="entry name" value="PROPROTEIN CONVERTASE SUBTILISIN/KEXIN"/>
    <property type="match status" value="1"/>
</dbReference>
<feature type="domain" description="Subtilisin-like protease fibronectin type-III" evidence="3">
    <location>
        <begin position="85"/>
        <end position="144"/>
    </location>
</feature>
<proteinExistence type="inferred from homology"/>
<reference evidence="4 5" key="1">
    <citation type="journal article" date="2019" name="Nat. Plants">
        <title>Stout camphor tree genome fills gaps in understanding of flowering plant genome evolution.</title>
        <authorList>
            <person name="Chaw S.M."/>
            <person name="Liu Y.C."/>
            <person name="Wu Y.W."/>
            <person name="Wang H.Y."/>
            <person name="Lin C.I."/>
            <person name="Wu C.S."/>
            <person name="Ke H.M."/>
            <person name="Chang L.Y."/>
            <person name="Hsu C.Y."/>
            <person name="Yang H.T."/>
            <person name="Sudianto E."/>
            <person name="Hsu M.H."/>
            <person name="Wu K.P."/>
            <person name="Wang L.N."/>
            <person name="Leebens-Mack J.H."/>
            <person name="Tsai I.J."/>
        </authorList>
    </citation>
    <scope>NUCLEOTIDE SEQUENCE [LARGE SCALE GENOMIC DNA]</scope>
    <source>
        <strain evidence="5">cv. Chaw 1501</strain>
        <tissue evidence="4">Young leaves</tissue>
    </source>
</reference>
<dbReference type="STRING" id="337451.A0A443PV24"/>
<protein>
    <submittedName>
        <fullName evidence="4">Peptidase S8/S53 domain-containing protein</fullName>
    </submittedName>
</protein>
<dbReference type="InterPro" id="IPR041469">
    <property type="entry name" value="Subtilisin-like_FN3"/>
</dbReference>
<evidence type="ECO:0000256" key="1">
    <source>
        <dbReference type="ARBA" id="ARBA00011073"/>
    </source>
</evidence>